<feature type="transmembrane region" description="Helical" evidence="1">
    <location>
        <begin position="197"/>
        <end position="216"/>
    </location>
</feature>
<reference evidence="2" key="1">
    <citation type="journal article" date="2020" name="bioRxiv">
        <title>Chromosome-level reference genome of the European wasp spider Argiope bruennichi: a resource for studies on range expansion and evolutionary adaptation.</title>
        <authorList>
            <person name="Sheffer M.M."/>
            <person name="Hoppe A."/>
            <person name="Krehenwinkel H."/>
            <person name="Uhl G."/>
            <person name="Kuss A.W."/>
            <person name="Jensen L."/>
            <person name="Jensen C."/>
            <person name="Gillespie R.G."/>
            <person name="Hoff K.J."/>
            <person name="Prost S."/>
        </authorList>
    </citation>
    <scope>NUCLEOTIDE SEQUENCE</scope>
</reference>
<feature type="transmembrane region" description="Helical" evidence="1">
    <location>
        <begin position="274"/>
        <end position="292"/>
    </location>
</feature>
<keyword evidence="1" id="KW-0812">Transmembrane</keyword>
<proteinExistence type="predicted"/>
<gene>
    <name evidence="2" type="ORF">HNY73_015820</name>
</gene>
<feature type="transmembrane region" description="Helical" evidence="1">
    <location>
        <begin position="79"/>
        <end position="107"/>
    </location>
</feature>
<organism evidence="2 3">
    <name type="scientific">Argiope bruennichi</name>
    <name type="common">Wasp spider</name>
    <name type="synonym">Aranea bruennichi</name>
    <dbReference type="NCBI Taxonomy" id="94029"/>
    <lineage>
        <taxon>Eukaryota</taxon>
        <taxon>Metazoa</taxon>
        <taxon>Ecdysozoa</taxon>
        <taxon>Arthropoda</taxon>
        <taxon>Chelicerata</taxon>
        <taxon>Arachnida</taxon>
        <taxon>Araneae</taxon>
        <taxon>Araneomorphae</taxon>
        <taxon>Entelegynae</taxon>
        <taxon>Araneoidea</taxon>
        <taxon>Araneidae</taxon>
        <taxon>Argiope</taxon>
    </lineage>
</organism>
<feature type="transmembrane region" description="Helical" evidence="1">
    <location>
        <begin position="160"/>
        <end position="185"/>
    </location>
</feature>
<keyword evidence="1" id="KW-0472">Membrane</keyword>
<sequence length="295" mass="33504">MVHSVQKKNRYRTVLISRIQNFNLFQDNSEHSKKNHRHLLNVLIFIPIISAIISAAFLHESVDEHKEFYSFFIDFKDNAVNAFIFRAILAALCYSSVFGFPAFVAIVCGTTYYHYSEVLAGFYEKIRVYGKGNISHELALKLMECYDILNKMSRDIENTLSPIALILLFCQILSMYIALASFVLFNFNSAPISIKWQWIPAVTLIPASLIGINLCASKISSQIGSIQANLQSIRSNLFRRSKVHERTITLLGMMMETKFSTMTAGGILELRRELILSVFGSLFTYGLLIISIKSE</sequence>
<accession>A0A8T0EK80</accession>
<evidence type="ECO:0000256" key="1">
    <source>
        <dbReference type="SAM" id="Phobius"/>
    </source>
</evidence>
<evidence type="ECO:0000313" key="2">
    <source>
        <dbReference type="EMBL" id="KAF8773136.1"/>
    </source>
</evidence>
<dbReference type="EMBL" id="JABXBU010002227">
    <property type="protein sequence ID" value="KAF8773136.1"/>
    <property type="molecule type" value="Genomic_DNA"/>
</dbReference>
<keyword evidence="1" id="KW-1133">Transmembrane helix</keyword>
<dbReference type="Proteomes" id="UP000807504">
    <property type="component" value="Unassembled WGS sequence"/>
</dbReference>
<comment type="caution">
    <text evidence="2">The sequence shown here is derived from an EMBL/GenBank/DDBJ whole genome shotgun (WGS) entry which is preliminary data.</text>
</comment>
<keyword evidence="3" id="KW-1185">Reference proteome</keyword>
<feature type="transmembrane region" description="Helical" evidence="1">
    <location>
        <begin position="39"/>
        <end position="59"/>
    </location>
</feature>
<dbReference type="AlphaFoldDB" id="A0A8T0EK80"/>
<name>A0A8T0EK80_ARGBR</name>
<evidence type="ECO:0000313" key="3">
    <source>
        <dbReference type="Proteomes" id="UP000807504"/>
    </source>
</evidence>
<reference evidence="2" key="2">
    <citation type="submission" date="2020-06" db="EMBL/GenBank/DDBJ databases">
        <authorList>
            <person name="Sheffer M."/>
        </authorList>
    </citation>
    <scope>NUCLEOTIDE SEQUENCE</scope>
</reference>
<protein>
    <submittedName>
        <fullName evidence="2">Uncharacterized protein</fullName>
    </submittedName>
</protein>